<feature type="domain" description="Nitrile hydratase beta subunit-like N-terminal" evidence="2">
    <location>
        <begin position="20"/>
        <end position="109"/>
    </location>
</feature>
<dbReference type="RefSeq" id="WP_345417157.1">
    <property type="nucleotide sequence ID" value="NZ_BAABGT010000032.1"/>
</dbReference>
<gene>
    <name evidence="3" type="ORF">GCM10023175_27970</name>
</gene>
<dbReference type="SUPFAM" id="SSF50090">
    <property type="entry name" value="Electron transport accessory proteins"/>
    <property type="match status" value="1"/>
</dbReference>
<evidence type="ECO:0000259" key="2">
    <source>
        <dbReference type="Pfam" id="PF21006"/>
    </source>
</evidence>
<evidence type="ECO:0000313" key="4">
    <source>
        <dbReference type="Proteomes" id="UP001501598"/>
    </source>
</evidence>
<feature type="region of interest" description="Disordered" evidence="1">
    <location>
        <begin position="105"/>
        <end position="126"/>
    </location>
</feature>
<proteinExistence type="predicted"/>
<accession>A0ABP8RSC2</accession>
<dbReference type="InterPro" id="IPR008990">
    <property type="entry name" value="Elect_transpt_acc-like_dom_sf"/>
</dbReference>
<dbReference type="NCBIfam" id="TIGR03889">
    <property type="entry name" value="nitrile_acc"/>
    <property type="match status" value="1"/>
</dbReference>
<keyword evidence="4" id="KW-1185">Reference proteome</keyword>
<dbReference type="EMBL" id="BAABGT010000032">
    <property type="protein sequence ID" value="GAA4546232.1"/>
    <property type="molecule type" value="Genomic_DNA"/>
</dbReference>
<organism evidence="3 4">
    <name type="scientific">Pseudonocardia xishanensis</name>
    <dbReference type="NCBI Taxonomy" id="630995"/>
    <lineage>
        <taxon>Bacteria</taxon>
        <taxon>Bacillati</taxon>
        <taxon>Actinomycetota</taxon>
        <taxon>Actinomycetes</taxon>
        <taxon>Pseudonocardiales</taxon>
        <taxon>Pseudonocardiaceae</taxon>
        <taxon>Pseudonocardia</taxon>
    </lineage>
</organism>
<dbReference type="InterPro" id="IPR049054">
    <property type="entry name" value="CN_hydtase_beta-like_N"/>
</dbReference>
<protein>
    <recommendedName>
        <fullName evidence="2">Nitrile hydratase beta subunit-like N-terminal domain-containing protein</fullName>
    </recommendedName>
</protein>
<comment type="caution">
    <text evidence="3">The sequence shown here is derived from an EMBL/GenBank/DDBJ whole genome shotgun (WGS) entry which is preliminary data.</text>
</comment>
<evidence type="ECO:0000313" key="3">
    <source>
        <dbReference type="EMBL" id="GAA4546232.1"/>
    </source>
</evidence>
<name>A0ABP8RSC2_9PSEU</name>
<evidence type="ECO:0000256" key="1">
    <source>
        <dbReference type="SAM" id="MobiDB-lite"/>
    </source>
</evidence>
<dbReference type="InterPro" id="IPR042262">
    <property type="entry name" value="CN_hydtase_beta_C"/>
</dbReference>
<reference evidence="4" key="1">
    <citation type="journal article" date="2019" name="Int. J. Syst. Evol. Microbiol.">
        <title>The Global Catalogue of Microorganisms (GCM) 10K type strain sequencing project: providing services to taxonomists for standard genome sequencing and annotation.</title>
        <authorList>
            <consortium name="The Broad Institute Genomics Platform"/>
            <consortium name="The Broad Institute Genome Sequencing Center for Infectious Disease"/>
            <person name="Wu L."/>
            <person name="Ma J."/>
        </authorList>
    </citation>
    <scope>NUCLEOTIDE SEQUENCE [LARGE SCALE GENOMIC DNA]</scope>
    <source>
        <strain evidence="4">JCM 17906</strain>
    </source>
</reference>
<dbReference type="Gene3D" id="1.10.472.20">
    <property type="entry name" value="Nitrile hydratase, beta subunit"/>
    <property type="match status" value="1"/>
</dbReference>
<feature type="compositionally biased region" description="Basic and acidic residues" evidence="1">
    <location>
        <begin position="109"/>
        <end position="126"/>
    </location>
</feature>
<dbReference type="Pfam" id="PF21006">
    <property type="entry name" value="NHase_beta_N"/>
    <property type="match status" value="1"/>
</dbReference>
<dbReference type="InterPro" id="IPR023808">
    <property type="entry name" value="Nitrile_Hydratase_acc_put"/>
</dbReference>
<sequence>MTETLAPLAVDGPAAPPRSNGELVFAEPWEGRAFGMAVSLHAAGAFAWETFQAALIRRIAAWEAGHPEGECWSYYTQWLGALEDVLTSDGTVGTGEVATRAEALAARPAGHDHGDHRDHGDHGHGH</sequence>
<dbReference type="Proteomes" id="UP001501598">
    <property type="component" value="Unassembled WGS sequence"/>
</dbReference>